<dbReference type="Proteomes" id="UP001473063">
    <property type="component" value="Unassembled WGS sequence"/>
</dbReference>
<keyword evidence="2" id="KW-0812">Transmembrane</keyword>
<dbReference type="RefSeq" id="WP_349057571.1">
    <property type="nucleotide sequence ID" value="NZ_JBBMEJ010000027.1"/>
</dbReference>
<organism evidence="3 4">
    <name type="scientific">Blautia aquisgranensis</name>
    <dbReference type="NCBI Taxonomy" id="3133153"/>
    <lineage>
        <taxon>Bacteria</taxon>
        <taxon>Bacillati</taxon>
        <taxon>Bacillota</taxon>
        <taxon>Clostridia</taxon>
        <taxon>Lachnospirales</taxon>
        <taxon>Lachnospiraceae</taxon>
        <taxon>Blautia</taxon>
    </lineage>
</organism>
<feature type="transmembrane region" description="Helical" evidence="2">
    <location>
        <begin position="37"/>
        <end position="55"/>
    </location>
</feature>
<accession>A0ABV1BKS5</accession>
<gene>
    <name evidence="3" type="ORF">WMO28_15495</name>
</gene>
<keyword evidence="2" id="KW-0472">Membrane</keyword>
<keyword evidence="2" id="KW-1133">Transmembrane helix</keyword>
<reference evidence="3 4" key="1">
    <citation type="submission" date="2024-03" db="EMBL/GenBank/DDBJ databases">
        <title>Human intestinal bacterial collection.</title>
        <authorList>
            <person name="Pauvert C."/>
            <person name="Hitch T.C.A."/>
            <person name="Clavel T."/>
        </authorList>
    </citation>
    <scope>NUCLEOTIDE SEQUENCE [LARGE SCALE GENOMIC DNA]</scope>
    <source>
        <strain evidence="3 4">CLA-JM-H16</strain>
    </source>
</reference>
<evidence type="ECO:0000313" key="4">
    <source>
        <dbReference type="Proteomes" id="UP001473063"/>
    </source>
</evidence>
<proteinExistence type="predicted"/>
<name>A0ABV1BKS5_9FIRM</name>
<dbReference type="EMBL" id="JBBMEJ010000027">
    <property type="protein sequence ID" value="MEQ2372306.1"/>
    <property type="molecule type" value="Genomic_DNA"/>
</dbReference>
<protein>
    <recommendedName>
        <fullName evidence="5">SPOR domain-containing protein</fullName>
    </recommendedName>
</protein>
<evidence type="ECO:0000256" key="1">
    <source>
        <dbReference type="SAM" id="MobiDB-lite"/>
    </source>
</evidence>
<sequence length="206" mass="24015">MMEEMNKWLYAHKKLCVITGIFGLLVSPFLWPVFLAVIIQSLSLVIPVAAGLFFYEKFIMKKDKEETNENDDDNKQQKNHADARKVHADTEKTEDLPKNHEKGSETVNFDNQEKQARCRAQAAIWYEKEGFELIQAIRKTLESENRNRFSVNREGICSISIGKRKYRRIGILKGYPFGQTEVIREKLKKDGFITSMGCNNYLWISW</sequence>
<feature type="compositionally biased region" description="Basic and acidic residues" evidence="1">
    <location>
        <begin position="65"/>
        <end position="104"/>
    </location>
</feature>
<comment type="caution">
    <text evidence="3">The sequence shown here is derived from an EMBL/GenBank/DDBJ whole genome shotgun (WGS) entry which is preliminary data.</text>
</comment>
<evidence type="ECO:0008006" key="5">
    <source>
        <dbReference type="Google" id="ProtNLM"/>
    </source>
</evidence>
<evidence type="ECO:0000313" key="3">
    <source>
        <dbReference type="EMBL" id="MEQ2372306.1"/>
    </source>
</evidence>
<evidence type="ECO:0000256" key="2">
    <source>
        <dbReference type="SAM" id="Phobius"/>
    </source>
</evidence>
<feature type="region of interest" description="Disordered" evidence="1">
    <location>
        <begin position="65"/>
        <end position="106"/>
    </location>
</feature>
<keyword evidence="4" id="KW-1185">Reference proteome</keyword>